<dbReference type="InterPro" id="IPR036770">
    <property type="entry name" value="Ankyrin_rpt-contain_sf"/>
</dbReference>
<dbReference type="Gene3D" id="1.25.40.20">
    <property type="entry name" value="Ankyrin repeat-containing domain"/>
    <property type="match status" value="1"/>
</dbReference>
<feature type="region of interest" description="Disordered" evidence="1">
    <location>
        <begin position="152"/>
        <end position="172"/>
    </location>
</feature>
<dbReference type="Proteomes" id="UP000800200">
    <property type="component" value="Unassembled WGS sequence"/>
</dbReference>
<reference evidence="2" key="1">
    <citation type="journal article" date="2020" name="Stud. Mycol.">
        <title>101 Dothideomycetes genomes: a test case for predicting lifestyles and emergence of pathogens.</title>
        <authorList>
            <person name="Haridas S."/>
            <person name="Albert R."/>
            <person name="Binder M."/>
            <person name="Bloem J."/>
            <person name="Labutti K."/>
            <person name="Salamov A."/>
            <person name="Andreopoulos B."/>
            <person name="Baker S."/>
            <person name="Barry K."/>
            <person name="Bills G."/>
            <person name="Bluhm B."/>
            <person name="Cannon C."/>
            <person name="Castanera R."/>
            <person name="Culley D."/>
            <person name="Daum C."/>
            <person name="Ezra D."/>
            <person name="Gonzalez J."/>
            <person name="Henrissat B."/>
            <person name="Kuo A."/>
            <person name="Liang C."/>
            <person name="Lipzen A."/>
            <person name="Lutzoni F."/>
            <person name="Magnuson J."/>
            <person name="Mondo S."/>
            <person name="Nolan M."/>
            <person name="Ohm R."/>
            <person name="Pangilinan J."/>
            <person name="Park H.-J."/>
            <person name="Ramirez L."/>
            <person name="Alfaro M."/>
            <person name="Sun H."/>
            <person name="Tritt A."/>
            <person name="Yoshinaga Y."/>
            <person name="Zwiers L.-H."/>
            <person name="Turgeon B."/>
            <person name="Goodwin S."/>
            <person name="Spatafora J."/>
            <person name="Crous P."/>
            <person name="Grigoriev I."/>
        </authorList>
    </citation>
    <scope>NUCLEOTIDE SEQUENCE</scope>
    <source>
        <strain evidence="2">CBS 207.26</strain>
    </source>
</reference>
<name>A0A6A6DLC7_9PEZI</name>
<protein>
    <submittedName>
        <fullName evidence="2">Uncharacterized protein</fullName>
    </submittedName>
</protein>
<evidence type="ECO:0000313" key="3">
    <source>
        <dbReference type="Proteomes" id="UP000800200"/>
    </source>
</evidence>
<evidence type="ECO:0000256" key="1">
    <source>
        <dbReference type="SAM" id="MobiDB-lite"/>
    </source>
</evidence>
<dbReference type="AlphaFoldDB" id="A0A6A6DLC7"/>
<sequence>MSKILLKRGDPSKKLSITDRRGDIPFRIAADKRFPELALLLLNAGFDLAVKDNFNLTPIDLTAKAWMNCSPYTLPNRDVVAIVLALAERVPDVARQPFLINADIGTGVKTPICSVYKYLRDLEDEHWWTPMALARQLKRPYKIEPLFDGEVEQPPKAMGLRPTKLDENGTLE</sequence>
<proteinExistence type="predicted"/>
<keyword evidence="3" id="KW-1185">Reference proteome</keyword>
<feature type="compositionally biased region" description="Basic and acidic residues" evidence="1">
    <location>
        <begin position="163"/>
        <end position="172"/>
    </location>
</feature>
<dbReference type="EMBL" id="ML994670">
    <property type="protein sequence ID" value="KAF2179029.1"/>
    <property type="molecule type" value="Genomic_DNA"/>
</dbReference>
<gene>
    <name evidence="2" type="ORF">K469DRAFT_321442</name>
</gene>
<accession>A0A6A6DLC7</accession>
<organism evidence="2 3">
    <name type="scientific">Zopfia rhizophila CBS 207.26</name>
    <dbReference type="NCBI Taxonomy" id="1314779"/>
    <lineage>
        <taxon>Eukaryota</taxon>
        <taxon>Fungi</taxon>
        <taxon>Dikarya</taxon>
        <taxon>Ascomycota</taxon>
        <taxon>Pezizomycotina</taxon>
        <taxon>Dothideomycetes</taxon>
        <taxon>Dothideomycetes incertae sedis</taxon>
        <taxon>Zopfiaceae</taxon>
        <taxon>Zopfia</taxon>
    </lineage>
</organism>
<dbReference type="SUPFAM" id="SSF48403">
    <property type="entry name" value="Ankyrin repeat"/>
    <property type="match status" value="1"/>
</dbReference>
<evidence type="ECO:0000313" key="2">
    <source>
        <dbReference type="EMBL" id="KAF2179029.1"/>
    </source>
</evidence>